<feature type="chain" id="PRO_5022877742" evidence="1">
    <location>
        <begin position="30"/>
        <end position="806"/>
    </location>
</feature>
<dbReference type="EMBL" id="SJPH01000011">
    <property type="protein sequence ID" value="TWT40695.1"/>
    <property type="molecule type" value="Genomic_DNA"/>
</dbReference>
<gene>
    <name evidence="3" type="ORF">Pla111_33400</name>
</gene>
<feature type="signal peptide" evidence="1">
    <location>
        <begin position="1"/>
        <end position="29"/>
    </location>
</feature>
<dbReference type="SUPFAM" id="SSF51445">
    <property type="entry name" value="(Trans)glycosidases"/>
    <property type="match status" value="1"/>
</dbReference>
<keyword evidence="4" id="KW-1185">Reference proteome</keyword>
<organism evidence="3 4">
    <name type="scientific">Botrimarina hoheduenensis</name>
    <dbReference type="NCBI Taxonomy" id="2528000"/>
    <lineage>
        <taxon>Bacteria</taxon>
        <taxon>Pseudomonadati</taxon>
        <taxon>Planctomycetota</taxon>
        <taxon>Planctomycetia</taxon>
        <taxon>Pirellulales</taxon>
        <taxon>Lacipirellulaceae</taxon>
        <taxon>Botrimarina</taxon>
    </lineage>
</organism>
<evidence type="ECO:0000313" key="3">
    <source>
        <dbReference type="EMBL" id="TWT40695.1"/>
    </source>
</evidence>
<reference evidence="3 4" key="1">
    <citation type="submission" date="2019-02" db="EMBL/GenBank/DDBJ databases">
        <title>Deep-cultivation of Planctomycetes and their phenomic and genomic characterization uncovers novel biology.</title>
        <authorList>
            <person name="Wiegand S."/>
            <person name="Jogler M."/>
            <person name="Boedeker C."/>
            <person name="Pinto D."/>
            <person name="Vollmers J."/>
            <person name="Rivas-Marin E."/>
            <person name="Kohn T."/>
            <person name="Peeters S.H."/>
            <person name="Heuer A."/>
            <person name="Rast P."/>
            <person name="Oberbeckmann S."/>
            <person name="Bunk B."/>
            <person name="Jeske O."/>
            <person name="Meyerdierks A."/>
            <person name="Storesund J.E."/>
            <person name="Kallscheuer N."/>
            <person name="Luecker S."/>
            <person name="Lage O.M."/>
            <person name="Pohl T."/>
            <person name="Merkel B.J."/>
            <person name="Hornburger P."/>
            <person name="Mueller R.-W."/>
            <person name="Bruemmer F."/>
            <person name="Labrenz M."/>
            <person name="Spormann A.M."/>
            <person name="Op Den Camp H."/>
            <person name="Overmann J."/>
            <person name="Amann R."/>
            <person name="Jetten M.S.M."/>
            <person name="Mascher T."/>
            <person name="Medema M.H."/>
            <person name="Devos D.P."/>
            <person name="Kaster A.-K."/>
            <person name="Ovreas L."/>
            <person name="Rohde M."/>
            <person name="Galperin M.Y."/>
            <person name="Jogler C."/>
        </authorList>
    </citation>
    <scope>NUCLEOTIDE SEQUENCE [LARGE SCALE GENOMIC DNA]</scope>
    <source>
        <strain evidence="3 4">Pla111</strain>
    </source>
</reference>
<dbReference type="InterPro" id="IPR018247">
    <property type="entry name" value="EF_Hand_1_Ca_BS"/>
</dbReference>
<accession>A0A5C5VRY8</accession>
<dbReference type="GO" id="GO:0000272">
    <property type="term" value="P:polysaccharide catabolic process"/>
    <property type="evidence" value="ECO:0007669"/>
    <property type="project" value="InterPro"/>
</dbReference>
<dbReference type="InterPro" id="IPR040527">
    <property type="entry name" value="Beta-sand_Porphyrn"/>
</dbReference>
<evidence type="ECO:0000256" key="1">
    <source>
        <dbReference type="SAM" id="SignalP"/>
    </source>
</evidence>
<name>A0A5C5VRY8_9BACT</name>
<dbReference type="OrthoDB" id="229996at2"/>
<dbReference type="Proteomes" id="UP000318995">
    <property type="component" value="Unassembled WGS sequence"/>
</dbReference>
<dbReference type="AlphaFoldDB" id="A0A5C5VRY8"/>
<dbReference type="Pfam" id="PF18206">
    <property type="entry name" value="Porphyrn_cat_1"/>
    <property type="match status" value="1"/>
</dbReference>
<keyword evidence="1" id="KW-0732">Signal</keyword>
<dbReference type="Gene3D" id="2.60.120.1200">
    <property type="match status" value="1"/>
</dbReference>
<dbReference type="RefSeq" id="WP_146575523.1">
    <property type="nucleotide sequence ID" value="NZ_SJPH01000011.1"/>
</dbReference>
<dbReference type="InterPro" id="IPR017853">
    <property type="entry name" value="GH"/>
</dbReference>
<keyword evidence="3" id="KW-0326">Glycosidase</keyword>
<keyword evidence="3" id="KW-0378">Hydrolase</keyword>
<proteinExistence type="predicted"/>
<comment type="caution">
    <text evidence="3">The sequence shown here is derived from an EMBL/GenBank/DDBJ whole genome shotgun (WGS) entry which is preliminary data.</text>
</comment>
<dbReference type="PROSITE" id="PS00018">
    <property type="entry name" value="EF_HAND_1"/>
    <property type="match status" value="2"/>
</dbReference>
<protein>
    <submittedName>
        <fullName evidence="3">Beta-porphyranase A</fullName>
        <ecNumber evidence="3">3.2.1.178</ecNumber>
    </submittedName>
</protein>
<dbReference type="EC" id="3.2.1.178" evidence="3"/>
<evidence type="ECO:0000313" key="4">
    <source>
        <dbReference type="Proteomes" id="UP000318995"/>
    </source>
</evidence>
<feature type="domain" description="Porphyranase beta-sandwich" evidence="2">
    <location>
        <begin position="464"/>
        <end position="562"/>
    </location>
</feature>
<dbReference type="Gene3D" id="3.20.20.80">
    <property type="entry name" value="Glycosidases"/>
    <property type="match status" value="1"/>
</dbReference>
<dbReference type="Gene3D" id="1.10.1330.10">
    <property type="entry name" value="Dockerin domain"/>
    <property type="match status" value="1"/>
</dbReference>
<dbReference type="GO" id="GO:0016798">
    <property type="term" value="F:hydrolase activity, acting on glycosyl bonds"/>
    <property type="evidence" value="ECO:0007669"/>
    <property type="project" value="UniProtKB-KW"/>
</dbReference>
<sequence precursor="true">MAKQPDRKCSPRRVTAFVCVLLLQAPVLAQPVTVVARPHHLNLIGGERDLSRTKYFNHWGTFVIQGPTNLGDLATQVWAEDGLNSATGRDVWITDSFVGKNAGEDPNRPGYYDLDDLRTFLRTGTNQFGQTFRSHLNTSTRYESVRRHENHVLVHSGRAESGWPSWLRDGTNLPMSHNGEAYAEFINTYFEEVVFGNGPAVGNTQSEAYLPVAPENFYYEIMNEPSWELGPGGLDWDGVIEMHRIVTERVKSQNPQAQIGGASVGNFVSAPGLILYDWDFKRRLMDDMVNWQTDSGERAEFDFWTFHPYDARGVESDGSIAHAPESSGHLDGILDLFESYSYQRLGDPKQFAITEYGTIQYTRLPGGDYSPYDRRLIQWDELTDVKKKMMTFLDRPDRIINATPYIAPQWWTGSSPTEPNGSANAFWDRNADGTWTETIAAGFYRMMNDLRGQYVHVESSDASLQTAAFRDGDKLHVVLNNLEESTRTVDVGAILGDAAVLAANLDRVFWDGSVGVFQDDLDVLGDWQSLNLSGGEAVKLTLTLDGAAAYEFATNRQTYYGDITETPINLAGSRSAAITIDADLEDALSAVVRVAISDRPGILNESFDVVVNGVSHLVAAEGVNGFDETDTSLFSREIEVPVKLLTEVGNEVYVDFGSSGGDLVTATLVVTHSVGDFNGSGAFDGEDLAMLFGEFGPADTSSRYDLDADGTVDAEDVRFWSEQLRGVATPTGDFNGDGAVDAADYTVIRDLSGTEFQFDYQHWRNRFGAVAPVSGSAGVPEPSTVVLAVLGLMAAVRQSSRGHNDR</sequence>
<dbReference type="InterPro" id="IPR036439">
    <property type="entry name" value="Dockerin_dom_sf"/>
</dbReference>
<evidence type="ECO:0000259" key="2">
    <source>
        <dbReference type="Pfam" id="PF18206"/>
    </source>
</evidence>
<dbReference type="CDD" id="cd21510">
    <property type="entry name" value="agarase_cat"/>
    <property type="match status" value="1"/>
</dbReference>